<evidence type="ECO:0000256" key="1">
    <source>
        <dbReference type="ARBA" id="ARBA00004442"/>
    </source>
</evidence>
<dbReference type="GO" id="GO:0009279">
    <property type="term" value="C:cell outer membrane"/>
    <property type="evidence" value="ECO:0007669"/>
    <property type="project" value="UniProtKB-SubCell"/>
</dbReference>
<protein>
    <submittedName>
        <fullName evidence="7">Outer membrane scaffolding protein for murein synthesis (MipA/OmpV family)</fullName>
    </submittedName>
</protein>
<comment type="subcellular location">
    <subcellularLocation>
        <location evidence="1">Cell outer membrane</location>
    </subcellularLocation>
</comment>
<evidence type="ECO:0000256" key="4">
    <source>
        <dbReference type="ARBA" id="ARBA00023136"/>
    </source>
</evidence>
<keyword evidence="5" id="KW-0998">Cell outer membrane</keyword>
<evidence type="ECO:0000256" key="6">
    <source>
        <dbReference type="SAM" id="SignalP"/>
    </source>
</evidence>
<evidence type="ECO:0000256" key="5">
    <source>
        <dbReference type="ARBA" id="ARBA00023237"/>
    </source>
</evidence>
<dbReference type="Pfam" id="PF06629">
    <property type="entry name" value="MipA"/>
    <property type="match status" value="1"/>
</dbReference>
<dbReference type="AlphaFoldDB" id="A0A840BK49"/>
<organism evidence="7 8">
    <name type="scientific">Niveibacterium umoris</name>
    <dbReference type="NCBI Taxonomy" id="1193620"/>
    <lineage>
        <taxon>Bacteria</taxon>
        <taxon>Pseudomonadati</taxon>
        <taxon>Pseudomonadota</taxon>
        <taxon>Betaproteobacteria</taxon>
        <taxon>Rhodocyclales</taxon>
        <taxon>Rhodocyclaceae</taxon>
        <taxon>Niveibacterium</taxon>
    </lineage>
</organism>
<dbReference type="RefSeq" id="WP_183634571.1">
    <property type="nucleotide sequence ID" value="NZ_BAABLE010000011.1"/>
</dbReference>
<dbReference type="InterPro" id="IPR010583">
    <property type="entry name" value="MipA"/>
</dbReference>
<evidence type="ECO:0000256" key="2">
    <source>
        <dbReference type="ARBA" id="ARBA00005722"/>
    </source>
</evidence>
<dbReference type="PANTHER" id="PTHR38776:SF1">
    <property type="entry name" value="MLTA-INTERACTING PROTEIN-RELATED"/>
    <property type="match status" value="1"/>
</dbReference>
<gene>
    <name evidence="7" type="ORF">GGR36_002102</name>
</gene>
<keyword evidence="3 6" id="KW-0732">Signal</keyword>
<proteinExistence type="inferred from homology"/>
<comment type="caution">
    <text evidence="7">The sequence shown here is derived from an EMBL/GenBank/DDBJ whole genome shotgun (WGS) entry which is preliminary data.</text>
</comment>
<feature type="chain" id="PRO_5032409903" evidence="6">
    <location>
        <begin position="21"/>
        <end position="275"/>
    </location>
</feature>
<evidence type="ECO:0000313" key="7">
    <source>
        <dbReference type="EMBL" id="MBB4012794.1"/>
    </source>
</evidence>
<feature type="signal peptide" evidence="6">
    <location>
        <begin position="1"/>
        <end position="20"/>
    </location>
</feature>
<name>A0A840BK49_9RHOO</name>
<accession>A0A840BK49</accession>
<evidence type="ECO:0000313" key="8">
    <source>
        <dbReference type="Proteomes" id="UP000561045"/>
    </source>
</evidence>
<comment type="similarity">
    <text evidence="2">Belongs to the MipA/OmpV family.</text>
</comment>
<dbReference type="EMBL" id="JACIET010000001">
    <property type="protein sequence ID" value="MBB4012794.1"/>
    <property type="molecule type" value="Genomic_DNA"/>
</dbReference>
<keyword evidence="8" id="KW-1185">Reference proteome</keyword>
<dbReference type="PANTHER" id="PTHR38776">
    <property type="entry name" value="MLTA-INTERACTING PROTEIN-RELATED"/>
    <property type="match status" value="1"/>
</dbReference>
<reference evidence="7 8" key="1">
    <citation type="submission" date="2020-08" db="EMBL/GenBank/DDBJ databases">
        <title>Genomic Encyclopedia of Type Strains, Phase IV (KMG-IV): sequencing the most valuable type-strain genomes for metagenomic binning, comparative biology and taxonomic classification.</title>
        <authorList>
            <person name="Goeker M."/>
        </authorList>
    </citation>
    <scope>NUCLEOTIDE SEQUENCE [LARGE SCALE GENOMIC DNA]</scope>
    <source>
        <strain evidence="7 8">DSM 106739</strain>
    </source>
</reference>
<dbReference type="Proteomes" id="UP000561045">
    <property type="component" value="Unassembled WGS sequence"/>
</dbReference>
<sequence>MKLFPLLASLAVALSAPARAADLPKWELGLGVGAMTLPDYRGSDEQHAYLLPVPFVVYRGDRLRADRDGLRGKLFDSDRLELDISLSAGVPVRSNDNAARAGMPDLKPTIEIGPQLVWRIAGSWEDGYRLMARLPIRKVVAIGTAQDAGWASTPTLAFDIFDQPVPGWRFAVSGGPYFGDRASHAYVYDVAPEYARPDRPAYAAKSGYGGAQLTLTLSRRMGRAWFGSFVRGSTVAGAAFEDSPLVRQHNNITAGISVAWSLWESAERVDRPIDE</sequence>
<evidence type="ECO:0000256" key="3">
    <source>
        <dbReference type="ARBA" id="ARBA00022729"/>
    </source>
</evidence>
<keyword evidence="4" id="KW-0472">Membrane</keyword>